<feature type="transmembrane region" description="Helical" evidence="8">
    <location>
        <begin position="81"/>
        <end position="101"/>
    </location>
</feature>
<sequence>MAPLIAISLIIATVTALILVPVVRKVARSTGMVDRPDQTRKLQINAIALGGGVAVYVSLAIAFASTIVIDRQFFGSTLGDVHYRWYLLFGAAGAMLVVGLVDDAWGLRGRQKLLLQCLIIAGLVGSGSVIKSIGVFGLEIDLGLLAFPITMLWLLIAVNALNLIDGADGMATTAGTIICIGMGFSALHFGSTLSVVLAFSLAGSLIGFLKFNRPPASIYLGDAGSMMIGLFLGVLAIWCSLKESAVLASAPIAILAIPLFDSSAAILRRWLTGRSIYVTDRGHLHHLLQLKFGNRKMLLVVAGLCSVTTVMSVLSLYLNMPWLAGVGVAMVLVLCIYTRTFGHAEARLLYGRATNFAHSFTMNSANCQTLKQQRRVPLQGLGQWETVWEPLVEFAKSHDLARVKIDLNLAWLHEGYHANWQSVRLPEKAYQLNVSLPLFTHRLGNDSQPVQIGRLEVVALAKDARSYQKIAELSDQLIDLTPEIDRIVGRLESIRKPTVPAVSMPVSVARVEESAESALHNA</sequence>
<gene>
    <name evidence="9" type="ORF">Poly59_17440</name>
</gene>
<evidence type="ECO:0000256" key="2">
    <source>
        <dbReference type="ARBA" id="ARBA00022475"/>
    </source>
</evidence>
<keyword evidence="7" id="KW-0460">Magnesium</keyword>
<dbReference type="InterPro" id="IPR000715">
    <property type="entry name" value="Glycosyl_transferase_4"/>
</dbReference>
<dbReference type="GO" id="GO:0036380">
    <property type="term" value="F:UDP-N-acetylglucosamine-undecaprenyl-phosphate N-acetylglucosaminephosphotransferase activity"/>
    <property type="evidence" value="ECO:0007669"/>
    <property type="project" value="UniProtKB-EC"/>
</dbReference>
<dbReference type="EC" id="2.7.8.33" evidence="9"/>
<protein>
    <submittedName>
        <fullName evidence="9">WecA-like glycosyltransferase</fullName>
        <ecNumber evidence="9">2.7.8.33</ecNumber>
    </submittedName>
</protein>
<evidence type="ECO:0000256" key="7">
    <source>
        <dbReference type="PIRSR" id="PIRSR600715-1"/>
    </source>
</evidence>
<feature type="transmembrane region" description="Helical" evidence="8">
    <location>
        <begin position="44"/>
        <end position="69"/>
    </location>
</feature>
<dbReference type="GO" id="GO:0044038">
    <property type="term" value="P:cell wall macromolecule biosynthetic process"/>
    <property type="evidence" value="ECO:0007669"/>
    <property type="project" value="TreeGrafter"/>
</dbReference>
<feature type="transmembrane region" description="Helical" evidence="8">
    <location>
        <begin position="142"/>
        <end position="162"/>
    </location>
</feature>
<keyword evidence="6 8" id="KW-0472">Membrane</keyword>
<dbReference type="EMBL" id="SJPX01000002">
    <property type="protein sequence ID" value="TWU55445.1"/>
    <property type="molecule type" value="Genomic_DNA"/>
</dbReference>
<evidence type="ECO:0000256" key="8">
    <source>
        <dbReference type="SAM" id="Phobius"/>
    </source>
</evidence>
<dbReference type="GO" id="GO:0009103">
    <property type="term" value="P:lipopolysaccharide biosynthetic process"/>
    <property type="evidence" value="ECO:0007669"/>
    <property type="project" value="TreeGrafter"/>
</dbReference>
<dbReference type="CDD" id="cd06853">
    <property type="entry name" value="GT_WecA_like"/>
    <property type="match status" value="1"/>
</dbReference>
<evidence type="ECO:0000256" key="5">
    <source>
        <dbReference type="ARBA" id="ARBA00022989"/>
    </source>
</evidence>
<comment type="cofactor">
    <cofactor evidence="7">
        <name>Mg(2+)</name>
        <dbReference type="ChEBI" id="CHEBI:18420"/>
    </cofactor>
</comment>
<dbReference type="Pfam" id="PF00953">
    <property type="entry name" value="Glycos_transf_4"/>
    <property type="match status" value="1"/>
</dbReference>
<evidence type="ECO:0000256" key="4">
    <source>
        <dbReference type="ARBA" id="ARBA00022692"/>
    </source>
</evidence>
<feature type="transmembrane region" description="Helical" evidence="8">
    <location>
        <begin position="113"/>
        <end position="136"/>
    </location>
</feature>
<feature type="transmembrane region" description="Helical" evidence="8">
    <location>
        <begin position="218"/>
        <end position="238"/>
    </location>
</feature>
<keyword evidence="3 9" id="KW-0808">Transferase</keyword>
<keyword evidence="10" id="KW-1185">Reference proteome</keyword>
<evidence type="ECO:0000256" key="1">
    <source>
        <dbReference type="ARBA" id="ARBA00004651"/>
    </source>
</evidence>
<name>A0A5C6F2T6_9BACT</name>
<dbReference type="PANTHER" id="PTHR22926:SF3">
    <property type="entry name" value="UNDECAPRENYL-PHOSPHATE ALPHA-N-ACETYLGLUCOSAMINYL 1-PHOSPHATE TRANSFERASE"/>
    <property type="match status" value="1"/>
</dbReference>
<evidence type="ECO:0000313" key="9">
    <source>
        <dbReference type="EMBL" id="TWU55445.1"/>
    </source>
</evidence>
<feature type="binding site" evidence="7">
    <location>
        <position position="222"/>
    </location>
    <ligand>
        <name>Mg(2+)</name>
        <dbReference type="ChEBI" id="CHEBI:18420"/>
    </ligand>
</feature>
<keyword evidence="4 8" id="KW-0812">Transmembrane</keyword>
<feature type="transmembrane region" description="Helical" evidence="8">
    <location>
        <begin position="6"/>
        <end position="23"/>
    </location>
</feature>
<dbReference type="AlphaFoldDB" id="A0A5C6F2T6"/>
<keyword evidence="2" id="KW-1003">Cell membrane</keyword>
<dbReference type="Proteomes" id="UP000317977">
    <property type="component" value="Unassembled WGS sequence"/>
</dbReference>
<keyword evidence="5 8" id="KW-1133">Transmembrane helix</keyword>
<evidence type="ECO:0000256" key="3">
    <source>
        <dbReference type="ARBA" id="ARBA00022679"/>
    </source>
</evidence>
<comment type="subcellular location">
    <subcellularLocation>
        <location evidence="1">Cell membrane</location>
        <topology evidence="1">Multi-pass membrane protein</topology>
    </subcellularLocation>
</comment>
<dbReference type="OrthoDB" id="9783652at2"/>
<feature type="transmembrane region" description="Helical" evidence="8">
    <location>
        <begin position="244"/>
        <end position="267"/>
    </location>
</feature>
<dbReference type="RefSeq" id="WP_146533631.1">
    <property type="nucleotide sequence ID" value="NZ_SJPX01000002.1"/>
</dbReference>
<dbReference type="GO" id="GO:0005886">
    <property type="term" value="C:plasma membrane"/>
    <property type="evidence" value="ECO:0007669"/>
    <property type="project" value="UniProtKB-SubCell"/>
</dbReference>
<evidence type="ECO:0000256" key="6">
    <source>
        <dbReference type="ARBA" id="ARBA00023136"/>
    </source>
</evidence>
<keyword evidence="7" id="KW-0479">Metal-binding</keyword>
<dbReference type="GO" id="GO:0071555">
    <property type="term" value="P:cell wall organization"/>
    <property type="evidence" value="ECO:0007669"/>
    <property type="project" value="TreeGrafter"/>
</dbReference>
<feature type="transmembrane region" description="Helical" evidence="8">
    <location>
        <begin position="322"/>
        <end position="342"/>
    </location>
</feature>
<proteinExistence type="predicted"/>
<feature type="binding site" evidence="7">
    <location>
        <position position="162"/>
    </location>
    <ligand>
        <name>Mg(2+)</name>
        <dbReference type="ChEBI" id="CHEBI:18420"/>
    </ligand>
</feature>
<dbReference type="PANTHER" id="PTHR22926">
    <property type="entry name" value="PHOSPHO-N-ACETYLMURAMOYL-PENTAPEPTIDE-TRANSFERASE"/>
    <property type="match status" value="1"/>
</dbReference>
<comment type="caution">
    <text evidence="9">The sequence shown here is derived from an EMBL/GenBank/DDBJ whole genome shotgun (WGS) entry which is preliminary data.</text>
</comment>
<reference evidence="9 10" key="1">
    <citation type="submission" date="2019-02" db="EMBL/GenBank/DDBJ databases">
        <title>Deep-cultivation of Planctomycetes and their phenomic and genomic characterization uncovers novel biology.</title>
        <authorList>
            <person name="Wiegand S."/>
            <person name="Jogler M."/>
            <person name="Boedeker C."/>
            <person name="Pinto D."/>
            <person name="Vollmers J."/>
            <person name="Rivas-Marin E."/>
            <person name="Kohn T."/>
            <person name="Peeters S.H."/>
            <person name="Heuer A."/>
            <person name="Rast P."/>
            <person name="Oberbeckmann S."/>
            <person name="Bunk B."/>
            <person name="Jeske O."/>
            <person name="Meyerdierks A."/>
            <person name="Storesund J.E."/>
            <person name="Kallscheuer N."/>
            <person name="Luecker S."/>
            <person name="Lage O.M."/>
            <person name="Pohl T."/>
            <person name="Merkel B.J."/>
            <person name="Hornburger P."/>
            <person name="Mueller R.-W."/>
            <person name="Bruemmer F."/>
            <person name="Labrenz M."/>
            <person name="Spormann A.M."/>
            <person name="Op Den Camp H."/>
            <person name="Overmann J."/>
            <person name="Amann R."/>
            <person name="Jetten M.S.M."/>
            <person name="Mascher T."/>
            <person name="Medema M.H."/>
            <person name="Devos D.P."/>
            <person name="Kaster A.-K."/>
            <person name="Ovreas L."/>
            <person name="Rohde M."/>
            <person name="Galperin M.Y."/>
            <person name="Jogler C."/>
        </authorList>
    </citation>
    <scope>NUCLEOTIDE SEQUENCE [LARGE SCALE GENOMIC DNA]</scope>
    <source>
        <strain evidence="9 10">Poly59</strain>
    </source>
</reference>
<organism evidence="9 10">
    <name type="scientific">Rubripirellula reticaptiva</name>
    <dbReference type="NCBI Taxonomy" id="2528013"/>
    <lineage>
        <taxon>Bacteria</taxon>
        <taxon>Pseudomonadati</taxon>
        <taxon>Planctomycetota</taxon>
        <taxon>Planctomycetia</taxon>
        <taxon>Pirellulales</taxon>
        <taxon>Pirellulaceae</taxon>
        <taxon>Rubripirellula</taxon>
    </lineage>
</organism>
<feature type="transmembrane region" description="Helical" evidence="8">
    <location>
        <begin position="297"/>
        <end position="316"/>
    </location>
</feature>
<evidence type="ECO:0000313" key="10">
    <source>
        <dbReference type="Proteomes" id="UP000317977"/>
    </source>
</evidence>
<accession>A0A5C6F2T6</accession>
<feature type="transmembrane region" description="Helical" evidence="8">
    <location>
        <begin position="193"/>
        <end position="211"/>
    </location>
</feature>
<dbReference type="GO" id="GO:0046872">
    <property type="term" value="F:metal ion binding"/>
    <property type="evidence" value="ECO:0007669"/>
    <property type="project" value="UniProtKB-KW"/>
</dbReference>